<dbReference type="RefSeq" id="WP_093317131.1">
    <property type="nucleotide sequence ID" value="NZ_FOHV01000002.1"/>
</dbReference>
<reference evidence="8" key="1">
    <citation type="submission" date="2016-10" db="EMBL/GenBank/DDBJ databases">
        <authorList>
            <person name="Varghese N."/>
            <person name="Submissions S."/>
        </authorList>
    </citation>
    <scope>NUCLEOTIDE SEQUENCE [LARGE SCALE GENOMIC DNA]</scope>
    <source>
        <strain evidence="8">DSM 18579</strain>
    </source>
</reference>
<dbReference type="Proteomes" id="UP000242642">
    <property type="component" value="Unassembled WGS sequence"/>
</dbReference>
<dbReference type="AlphaFoldDB" id="A0A1H9YRD2"/>
<keyword evidence="8" id="KW-1185">Reference proteome</keyword>
<keyword evidence="5 6" id="KW-0472">Membrane</keyword>
<evidence type="ECO:0000313" key="7">
    <source>
        <dbReference type="EMBL" id="SES71705.1"/>
    </source>
</evidence>
<evidence type="ECO:0000256" key="5">
    <source>
        <dbReference type="ARBA" id="ARBA00023136"/>
    </source>
</evidence>
<evidence type="ECO:0000256" key="2">
    <source>
        <dbReference type="ARBA" id="ARBA00022519"/>
    </source>
</evidence>
<feature type="transmembrane region" description="Helical" evidence="6">
    <location>
        <begin position="384"/>
        <end position="401"/>
    </location>
</feature>
<feature type="transmembrane region" description="Helical" evidence="6">
    <location>
        <begin position="156"/>
        <end position="178"/>
    </location>
</feature>
<dbReference type="GO" id="GO:0016020">
    <property type="term" value="C:membrane"/>
    <property type="evidence" value="ECO:0007669"/>
    <property type="project" value="InterPro"/>
</dbReference>
<dbReference type="Pfam" id="PF06899">
    <property type="entry name" value="WzyE"/>
    <property type="match status" value="1"/>
</dbReference>
<feature type="transmembrane region" description="Helical" evidence="6">
    <location>
        <begin position="340"/>
        <end position="364"/>
    </location>
</feature>
<keyword evidence="2" id="KW-0997">Cell inner membrane</keyword>
<feature type="transmembrane region" description="Helical" evidence="6">
    <location>
        <begin position="6"/>
        <end position="25"/>
    </location>
</feature>
<feature type="transmembrane region" description="Helical" evidence="6">
    <location>
        <begin position="209"/>
        <end position="227"/>
    </location>
</feature>
<evidence type="ECO:0000256" key="4">
    <source>
        <dbReference type="ARBA" id="ARBA00022989"/>
    </source>
</evidence>
<feature type="transmembrane region" description="Helical" evidence="6">
    <location>
        <begin position="185"/>
        <end position="203"/>
    </location>
</feature>
<dbReference type="InterPro" id="IPR010691">
    <property type="entry name" value="WzyE"/>
</dbReference>
<dbReference type="GO" id="GO:0009246">
    <property type="term" value="P:enterobacterial common antigen biosynthetic process"/>
    <property type="evidence" value="ECO:0007669"/>
    <property type="project" value="InterPro"/>
</dbReference>
<dbReference type="NCBIfam" id="NF002820">
    <property type="entry name" value="PRK02975.1"/>
    <property type="match status" value="1"/>
</dbReference>
<protein>
    <submittedName>
        <fullName evidence="7">Antigen polymerase</fullName>
    </submittedName>
</protein>
<feature type="transmembrane region" description="Helical" evidence="6">
    <location>
        <begin position="114"/>
        <end position="136"/>
    </location>
</feature>
<proteinExistence type="predicted"/>
<dbReference type="OrthoDB" id="6415259at2"/>
<organism evidence="7 8">
    <name type="scientific">Thorsellia anophelis DSM 18579</name>
    <dbReference type="NCBI Taxonomy" id="1123402"/>
    <lineage>
        <taxon>Bacteria</taxon>
        <taxon>Pseudomonadati</taxon>
        <taxon>Pseudomonadota</taxon>
        <taxon>Gammaproteobacteria</taxon>
        <taxon>Enterobacterales</taxon>
        <taxon>Thorselliaceae</taxon>
        <taxon>Thorsellia</taxon>
    </lineage>
</organism>
<evidence type="ECO:0000256" key="6">
    <source>
        <dbReference type="SAM" id="Phobius"/>
    </source>
</evidence>
<feature type="transmembrane region" description="Helical" evidence="6">
    <location>
        <begin position="232"/>
        <end position="253"/>
    </location>
</feature>
<evidence type="ECO:0000256" key="3">
    <source>
        <dbReference type="ARBA" id="ARBA00022692"/>
    </source>
</evidence>
<dbReference type="STRING" id="1123402.SAMN02583745_00316"/>
<gene>
    <name evidence="7" type="ORF">SAMN02583745_00316</name>
</gene>
<name>A0A1H9YRD2_9GAMM</name>
<feature type="transmembrane region" description="Helical" evidence="6">
    <location>
        <begin position="37"/>
        <end position="59"/>
    </location>
</feature>
<keyword evidence="4 6" id="KW-1133">Transmembrane helix</keyword>
<evidence type="ECO:0000256" key="1">
    <source>
        <dbReference type="ARBA" id="ARBA00022475"/>
    </source>
</evidence>
<feature type="transmembrane region" description="Helical" evidence="6">
    <location>
        <begin position="413"/>
        <end position="436"/>
    </location>
</feature>
<accession>A0A1H9YRD2</accession>
<keyword evidence="1" id="KW-1003">Cell membrane</keyword>
<evidence type="ECO:0000313" key="8">
    <source>
        <dbReference type="Proteomes" id="UP000242642"/>
    </source>
</evidence>
<feature type="transmembrane region" description="Helical" evidence="6">
    <location>
        <begin position="71"/>
        <end position="93"/>
    </location>
</feature>
<keyword evidence="3 6" id="KW-0812">Transmembrane</keyword>
<sequence length="447" mass="51069">MSLPELSLLLVIYLFSIGFVGLMTIKAYQRDKFNFHILFSLLFLLTFYFGFPFTVMLIFGYQVQVETTTSLAYTLLSATLFYGIYSLAYHTKLIPAKSTYNRNKAKPLLNFTRLEVYLTVLFLAFISIGTLGVFFIQNGFLLFKLDGYSEIFSSGVSGVALKRFFYFFIPAMLVVYFLKPTQIRWLLFLGICTAFGLFTYIVVGGTRANILIAFALFLFIGITRGWITLWMLILAGLLGVVGMFALAIMRYGLDVSGPEAFYHFLYLTRDTFSPWQSVAKIFDNYDKIETQGLMPILRDFYVFIPKSLWPERPDTIVNTANYFTWELLNIFSGLAYSPTMLGSILIMGGVALIPFGAIFVAWVIRAFDVLYKSGSEETNIYRAAILKAFCFGAIFNIIVLVREGIDAFFSRLIFFVIIFALCVLLAKIVYWMLVAGKYVYFKIRRMV</sequence>
<dbReference type="EMBL" id="FOHV01000002">
    <property type="protein sequence ID" value="SES71705.1"/>
    <property type="molecule type" value="Genomic_DNA"/>
</dbReference>